<evidence type="ECO:0000256" key="1">
    <source>
        <dbReference type="SAM" id="SignalP"/>
    </source>
</evidence>
<keyword evidence="1" id="KW-0732">Signal</keyword>
<sequence>MIRSLAFLAVLTIGLAFASSAEAGWGCGVGYGGYGGGYGYTPYNAYPTRATYYRGYYNRPVNVSPFYNSYPPLYYGGYRGYGVGGAMGYGRYGYGPVYGVGF</sequence>
<gene>
    <name evidence="2" type="ORF">C5Y83_20880</name>
</gene>
<evidence type="ECO:0000313" key="3">
    <source>
        <dbReference type="Proteomes" id="UP000238322"/>
    </source>
</evidence>
<comment type="caution">
    <text evidence="2">The sequence shown here is derived from an EMBL/GenBank/DDBJ whole genome shotgun (WGS) entry which is preliminary data.</text>
</comment>
<feature type="signal peptide" evidence="1">
    <location>
        <begin position="1"/>
        <end position="23"/>
    </location>
</feature>
<dbReference type="RefSeq" id="WP_105331670.1">
    <property type="nucleotide sequence ID" value="NZ_PUHY01000012.1"/>
</dbReference>
<protein>
    <recommendedName>
        <fullName evidence="4">Spore coat protein</fullName>
    </recommendedName>
</protein>
<name>A0A2S8FKF0_9BACT</name>
<proteinExistence type="predicted"/>
<feature type="chain" id="PRO_5015733629" description="Spore coat protein" evidence="1">
    <location>
        <begin position="24"/>
        <end position="102"/>
    </location>
</feature>
<evidence type="ECO:0000313" key="2">
    <source>
        <dbReference type="EMBL" id="PQO32658.1"/>
    </source>
</evidence>
<evidence type="ECO:0008006" key="4">
    <source>
        <dbReference type="Google" id="ProtNLM"/>
    </source>
</evidence>
<dbReference type="Proteomes" id="UP000238322">
    <property type="component" value="Unassembled WGS sequence"/>
</dbReference>
<accession>A0A2S8FKF0</accession>
<reference evidence="2 3" key="1">
    <citation type="submission" date="2018-02" db="EMBL/GenBank/DDBJ databases">
        <title>Comparative genomes isolates from brazilian mangrove.</title>
        <authorList>
            <person name="Araujo J.E."/>
            <person name="Taketani R.G."/>
            <person name="Silva M.C.P."/>
            <person name="Loureco M.V."/>
            <person name="Andreote F.D."/>
        </authorList>
    </citation>
    <scope>NUCLEOTIDE SEQUENCE [LARGE SCALE GENOMIC DNA]</scope>
    <source>
        <strain evidence="2 3">Hex-1 MGV</strain>
    </source>
</reference>
<organism evidence="2 3">
    <name type="scientific">Blastopirellula marina</name>
    <dbReference type="NCBI Taxonomy" id="124"/>
    <lineage>
        <taxon>Bacteria</taxon>
        <taxon>Pseudomonadati</taxon>
        <taxon>Planctomycetota</taxon>
        <taxon>Planctomycetia</taxon>
        <taxon>Pirellulales</taxon>
        <taxon>Pirellulaceae</taxon>
        <taxon>Blastopirellula</taxon>
    </lineage>
</organism>
<dbReference type="EMBL" id="PUHY01000012">
    <property type="protein sequence ID" value="PQO32658.1"/>
    <property type="molecule type" value="Genomic_DNA"/>
</dbReference>
<dbReference type="AlphaFoldDB" id="A0A2S8FKF0"/>